<dbReference type="Proteomes" id="UP000631114">
    <property type="component" value="Unassembled WGS sequence"/>
</dbReference>
<dbReference type="OrthoDB" id="673648at2759"/>
<evidence type="ECO:0000313" key="5">
    <source>
        <dbReference type="Proteomes" id="UP000631114"/>
    </source>
</evidence>
<accession>A0A835H620</accession>
<feature type="compositionally biased region" description="Polar residues" evidence="3">
    <location>
        <begin position="1"/>
        <end position="22"/>
    </location>
</feature>
<dbReference type="GO" id="GO:0072699">
    <property type="term" value="P:protein localization to cortical microtubule cytoskeleton"/>
    <property type="evidence" value="ECO:0007669"/>
    <property type="project" value="TreeGrafter"/>
</dbReference>
<evidence type="ECO:0000256" key="3">
    <source>
        <dbReference type="SAM" id="MobiDB-lite"/>
    </source>
</evidence>
<dbReference type="PANTHER" id="PTHR31342">
    <property type="entry name" value="PROTEIN CHUP1, CHLOROPLASTIC"/>
    <property type="match status" value="1"/>
</dbReference>
<feature type="coiled-coil region" evidence="2">
    <location>
        <begin position="131"/>
        <end position="186"/>
    </location>
</feature>
<gene>
    <name evidence="4" type="ORF">IFM89_018621</name>
</gene>
<evidence type="ECO:0000256" key="2">
    <source>
        <dbReference type="SAM" id="Coils"/>
    </source>
</evidence>
<dbReference type="InterPro" id="IPR040265">
    <property type="entry name" value="CHUP1/IPGA1-like"/>
</dbReference>
<keyword evidence="1 2" id="KW-0175">Coiled coil</keyword>
<keyword evidence="5" id="KW-1185">Reference proteome</keyword>
<evidence type="ECO:0000256" key="1">
    <source>
        <dbReference type="ARBA" id="ARBA00023054"/>
    </source>
</evidence>
<dbReference type="PANTHER" id="PTHR31342:SF43">
    <property type="entry name" value="F11A17.16"/>
    <property type="match status" value="1"/>
</dbReference>
<feature type="region of interest" description="Disordered" evidence="3">
    <location>
        <begin position="261"/>
        <end position="283"/>
    </location>
</feature>
<comment type="caution">
    <text evidence="4">The sequence shown here is derived from an EMBL/GenBank/DDBJ whole genome shotgun (WGS) entry which is preliminary data.</text>
</comment>
<reference evidence="4 5" key="1">
    <citation type="submission" date="2020-10" db="EMBL/GenBank/DDBJ databases">
        <title>The Coptis chinensis genome and diversification of protoberbering-type alkaloids.</title>
        <authorList>
            <person name="Wang B."/>
            <person name="Shu S."/>
            <person name="Song C."/>
            <person name="Liu Y."/>
        </authorList>
    </citation>
    <scope>NUCLEOTIDE SEQUENCE [LARGE SCALE GENOMIC DNA]</scope>
    <source>
        <strain evidence="4">HL-2020</strain>
        <tissue evidence="4">Leaf</tissue>
    </source>
</reference>
<organism evidence="4 5">
    <name type="scientific">Coptis chinensis</name>
    <dbReference type="NCBI Taxonomy" id="261450"/>
    <lineage>
        <taxon>Eukaryota</taxon>
        <taxon>Viridiplantae</taxon>
        <taxon>Streptophyta</taxon>
        <taxon>Embryophyta</taxon>
        <taxon>Tracheophyta</taxon>
        <taxon>Spermatophyta</taxon>
        <taxon>Magnoliopsida</taxon>
        <taxon>Ranunculales</taxon>
        <taxon>Ranunculaceae</taxon>
        <taxon>Coptidoideae</taxon>
        <taxon>Coptis</taxon>
    </lineage>
</organism>
<dbReference type="GO" id="GO:0055028">
    <property type="term" value="C:cortical microtubule"/>
    <property type="evidence" value="ECO:0007669"/>
    <property type="project" value="TreeGrafter"/>
</dbReference>
<protein>
    <recommendedName>
        <fullName evidence="6">Protein CHUP1, chloroplastic</fullName>
    </recommendedName>
</protein>
<feature type="region of interest" description="Disordered" evidence="3">
    <location>
        <begin position="1"/>
        <end position="49"/>
    </location>
</feature>
<name>A0A835H620_9MAGN</name>
<sequence length="561" mass="62938">MKHENTTSVGKVVSISQSTVTPSRHRASLRTKDSSPKPEVSPGLKARSRIVVVPPDPSDTLKVKRSLGLNKAKSSEDVMGSQKGREIEEVKVLGRSVNPVSRHVVEQFARPRRRAIDPNCKRSEDGSDIEKKELQEKLNASENLVKSLQSEVLELRGKLEMLHNLNVELESKNKRFVENLAIAEAKISSLSSHDQKRESAVENFQASSFKDVQRLIANKLENLERNKNAIKEGSTVPLLSAKMMQPVNKVAVVQPKVTANLVMRPPPPPPPLPRVPSRASATRKSPELVEFYHTLTKREGKKDAQGSGIHNNRVANNAHSSIVGEIQNRSAHLIAIKLDVETKGDLIRSLIEKIQAASYTDIEDVLKFVDWIDSQLSSLADERQVLKHFNWPERKADSMREAAIEYRDLRRLESEVSSFKDDSNMPCEAALKKIACLLDKSERSIQRLIKLRDSTLLSYRDCKVPTDWMLDSGMVHKIKQASMKLAKIYMKRVSTELQSVRNFERESTQEALVLQGVRFAYRAHQFAGGLDSETMCAFEEIRQRVPVNAGGSRELLVGIAT</sequence>
<proteinExistence type="predicted"/>
<evidence type="ECO:0008006" key="6">
    <source>
        <dbReference type="Google" id="ProtNLM"/>
    </source>
</evidence>
<feature type="compositionally biased region" description="Pro residues" evidence="3">
    <location>
        <begin position="264"/>
        <end position="274"/>
    </location>
</feature>
<dbReference type="EMBL" id="JADFTS010000008">
    <property type="protein sequence ID" value="KAF9592905.1"/>
    <property type="molecule type" value="Genomic_DNA"/>
</dbReference>
<dbReference type="AlphaFoldDB" id="A0A835H620"/>
<evidence type="ECO:0000313" key="4">
    <source>
        <dbReference type="EMBL" id="KAF9592905.1"/>
    </source>
</evidence>